<evidence type="ECO:0000256" key="2">
    <source>
        <dbReference type="SAM" id="SignalP"/>
    </source>
</evidence>
<name>A0ABV3TX26_9GAMM</name>
<comment type="similarity">
    <text evidence="1">Belongs to the transglycosylase Slt family.</text>
</comment>
<protein>
    <submittedName>
        <fullName evidence="4">LysM peptidoglycan-binding domain-containing protein</fullName>
    </submittedName>
</protein>
<dbReference type="RefSeq" id="WP_368375983.1">
    <property type="nucleotide sequence ID" value="NZ_JBFRYB010000001.1"/>
</dbReference>
<keyword evidence="2" id="KW-0732">Signal</keyword>
<evidence type="ECO:0000256" key="1">
    <source>
        <dbReference type="ARBA" id="ARBA00007734"/>
    </source>
</evidence>
<dbReference type="CDD" id="cd16894">
    <property type="entry name" value="MltD-like"/>
    <property type="match status" value="1"/>
</dbReference>
<dbReference type="InterPro" id="IPR036779">
    <property type="entry name" value="LysM_dom_sf"/>
</dbReference>
<evidence type="ECO:0000313" key="4">
    <source>
        <dbReference type="EMBL" id="MEX1665890.1"/>
    </source>
</evidence>
<accession>A0ABV3TX26</accession>
<dbReference type="InterPro" id="IPR000189">
    <property type="entry name" value="Transglyc_AS"/>
</dbReference>
<dbReference type="SUPFAM" id="SSF54106">
    <property type="entry name" value="LysM domain"/>
    <property type="match status" value="3"/>
</dbReference>
<proteinExistence type="inferred from homology"/>
<dbReference type="InterPro" id="IPR008258">
    <property type="entry name" value="Transglycosylase_SLT_dom_1"/>
</dbReference>
<dbReference type="InterPro" id="IPR018392">
    <property type="entry name" value="LysM"/>
</dbReference>
<sequence>MKTLYSPFNKFIFGALLIPLLVACAQTPHQYGARHKNTTLFCDRVENRSSKLCRYQEVVTQGDASSDSAKQIRDGLKFTSKSKLQTAKAAKHSPDAETEASGETLQTTKQYQQLWPRLASKLQFDALAGHADVEDREEWYAEHSYYLAKISKRAARYLYYIIDNIEERGLPSDLALLPFVESAFDPFAYSHGRASGLWQFVPNTAKHLGIDQNWWYDGRRDVITATDSALDYLTDLNRRFDGDWLLTLAAYNAGAGTVNKAIRRNKKKGLPTDFWSLKLPKETKNYIPKMLALVKIFKNPASYNLTLPPVANEPHFIAVNTGSQLDLAQAAKLADISVDELYRLNPGFNRWVTAPEGPHRLLIPQAKAKTFASRLAKIPPRDRLRWQQYKIQAGDNLVTIARRHHVDVATLRASNQLDNDILKIGHVLLIPDAGNGVSPHKGVSQGLASSEASRIEYKVRSGDTISGIAKNYGVSSKKILTWNKLASNSIIKPGQKLVVWGKAPQQSAKGIIRKVGYKVRNGDSLSLIASRFNLRIRDIVEWNSIKTSQYLRPGQSLTLYVDITRADL</sequence>
<feature type="domain" description="LysM" evidence="3">
    <location>
        <begin position="515"/>
        <end position="559"/>
    </location>
</feature>
<dbReference type="Gene3D" id="3.10.350.10">
    <property type="entry name" value="LysM domain"/>
    <property type="match status" value="3"/>
</dbReference>
<dbReference type="PROSITE" id="PS51782">
    <property type="entry name" value="LYSM"/>
    <property type="match status" value="3"/>
</dbReference>
<feature type="domain" description="LysM" evidence="3">
    <location>
        <begin position="387"/>
        <end position="430"/>
    </location>
</feature>
<comment type="caution">
    <text evidence="4">The sequence shown here is derived from an EMBL/GenBank/DDBJ whole genome shotgun (WGS) entry which is preliminary data.</text>
</comment>
<dbReference type="Gene3D" id="1.10.530.10">
    <property type="match status" value="1"/>
</dbReference>
<keyword evidence="5" id="KW-1185">Reference proteome</keyword>
<gene>
    <name evidence="4" type="ORF">AB4875_10350</name>
</gene>
<dbReference type="CDD" id="cd00118">
    <property type="entry name" value="LysM"/>
    <property type="match status" value="3"/>
</dbReference>
<feature type="chain" id="PRO_5046554523" evidence="2">
    <location>
        <begin position="26"/>
        <end position="568"/>
    </location>
</feature>
<dbReference type="PANTHER" id="PTHR33734:SF22">
    <property type="entry name" value="MEMBRANE-BOUND LYTIC MUREIN TRANSGLYCOSYLASE D"/>
    <property type="match status" value="1"/>
</dbReference>
<organism evidence="4 5">
    <name type="scientific">Zhongshania arctica</name>
    <dbReference type="NCBI Taxonomy" id="3238302"/>
    <lineage>
        <taxon>Bacteria</taxon>
        <taxon>Pseudomonadati</taxon>
        <taxon>Pseudomonadota</taxon>
        <taxon>Gammaproteobacteria</taxon>
        <taxon>Cellvibrionales</taxon>
        <taxon>Spongiibacteraceae</taxon>
        <taxon>Zhongshania</taxon>
    </lineage>
</organism>
<evidence type="ECO:0000313" key="5">
    <source>
        <dbReference type="Proteomes" id="UP001557484"/>
    </source>
</evidence>
<reference evidence="4 5" key="1">
    <citation type="journal article" date="2011" name="Int. J. Syst. Evol. Microbiol.">
        <title>Zhongshania antarctica gen. nov., sp. nov. and Zhongshania guokunii sp. nov., gammaproteobacteria respectively isolated from coastal attached (fast) ice and surface seawater of the Antarctic.</title>
        <authorList>
            <person name="Li H.J."/>
            <person name="Zhang X.Y."/>
            <person name="Chen C.X."/>
            <person name="Zhang Y.J."/>
            <person name="Gao Z.M."/>
            <person name="Yu Y."/>
            <person name="Chen X.L."/>
            <person name="Chen B."/>
            <person name="Zhang Y.Z."/>
        </authorList>
    </citation>
    <scope>NUCLEOTIDE SEQUENCE [LARGE SCALE GENOMIC DNA]</scope>
    <source>
        <strain evidence="4 5">R06B22</strain>
    </source>
</reference>
<evidence type="ECO:0000259" key="3">
    <source>
        <dbReference type="PROSITE" id="PS51782"/>
    </source>
</evidence>
<dbReference type="Pfam" id="PF01464">
    <property type="entry name" value="SLT"/>
    <property type="match status" value="1"/>
</dbReference>
<dbReference type="Proteomes" id="UP001557484">
    <property type="component" value="Unassembled WGS sequence"/>
</dbReference>
<dbReference type="SUPFAM" id="SSF53955">
    <property type="entry name" value="Lysozyme-like"/>
    <property type="match status" value="1"/>
</dbReference>
<dbReference type="PROSITE" id="PS51257">
    <property type="entry name" value="PROKAR_LIPOPROTEIN"/>
    <property type="match status" value="1"/>
</dbReference>
<dbReference type="InterPro" id="IPR023346">
    <property type="entry name" value="Lysozyme-like_dom_sf"/>
</dbReference>
<dbReference type="EMBL" id="JBFRYB010000001">
    <property type="protein sequence ID" value="MEX1665890.1"/>
    <property type="molecule type" value="Genomic_DNA"/>
</dbReference>
<feature type="signal peptide" evidence="2">
    <location>
        <begin position="1"/>
        <end position="25"/>
    </location>
</feature>
<dbReference type="PANTHER" id="PTHR33734">
    <property type="entry name" value="LYSM DOMAIN-CONTAINING GPI-ANCHORED PROTEIN 2"/>
    <property type="match status" value="1"/>
</dbReference>
<feature type="domain" description="LysM" evidence="3">
    <location>
        <begin position="455"/>
        <end position="499"/>
    </location>
</feature>
<dbReference type="PROSITE" id="PS00922">
    <property type="entry name" value="TRANSGLYCOSYLASE"/>
    <property type="match status" value="1"/>
</dbReference>
<dbReference type="SMART" id="SM00257">
    <property type="entry name" value="LysM"/>
    <property type="match status" value="3"/>
</dbReference>
<dbReference type="Pfam" id="PF01476">
    <property type="entry name" value="LysM"/>
    <property type="match status" value="3"/>
</dbReference>